<dbReference type="GO" id="GO:0032402">
    <property type="term" value="P:melanosome transport"/>
    <property type="evidence" value="ECO:0007669"/>
    <property type="project" value="InterPro"/>
</dbReference>
<keyword evidence="2" id="KW-1185">Reference proteome</keyword>
<dbReference type="Pfam" id="PF15812">
    <property type="entry name" value="MREG"/>
    <property type="match status" value="1"/>
</dbReference>
<dbReference type="InterPro" id="IPR031638">
    <property type="entry name" value="Melanoregulin"/>
</dbReference>
<sequence length="169" mass="19591">MWTSDSSDSETALACPSGGEHETQTWASQHASSSFTEGESDEELQAFIRMRDQADKATEEWEKLNYDIHSLRCTRREVCTRWKKILLQLGYQKEVDSLLRVNKQTVLGDWENAERARELMEILCEDSGLFPRGVSPNERYFFIMDRLVSLDSADDFVRLAKEKYPKTEP</sequence>
<dbReference type="Proteomes" id="UP000504632">
    <property type="component" value="Chromosome 10"/>
</dbReference>
<proteinExistence type="predicted"/>
<name>A0A6J2WGP0_CHACN</name>
<dbReference type="AlphaFoldDB" id="A0A6J2WGP0"/>
<dbReference type="InParanoid" id="A0A6J2WGP0"/>
<dbReference type="GeneID" id="115822747"/>
<feature type="compositionally biased region" description="Polar residues" evidence="1">
    <location>
        <begin position="24"/>
        <end position="37"/>
    </location>
</feature>
<dbReference type="GO" id="GO:0042470">
    <property type="term" value="C:melanosome"/>
    <property type="evidence" value="ECO:0007669"/>
    <property type="project" value="InterPro"/>
</dbReference>
<accession>A0A6J2WGP0</accession>
<feature type="compositionally biased region" description="Polar residues" evidence="1">
    <location>
        <begin position="1"/>
        <end position="10"/>
    </location>
</feature>
<organism evidence="2 3">
    <name type="scientific">Chanos chanos</name>
    <name type="common">Milkfish</name>
    <name type="synonym">Mugil chanos</name>
    <dbReference type="NCBI Taxonomy" id="29144"/>
    <lineage>
        <taxon>Eukaryota</taxon>
        <taxon>Metazoa</taxon>
        <taxon>Chordata</taxon>
        <taxon>Craniata</taxon>
        <taxon>Vertebrata</taxon>
        <taxon>Euteleostomi</taxon>
        <taxon>Actinopterygii</taxon>
        <taxon>Neopterygii</taxon>
        <taxon>Teleostei</taxon>
        <taxon>Ostariophysi</taxon>
        <taxon>Gonorynchiformes</taxon>
        <taxon>Chanidae</taxon>
        <taxon>Chanos</taxon>
    </lineage>
</organism>
<dbReference type="GO" id="GO:0030318">
    <property type="term" value="P:melanocyte differentiation"/>
    <property type="evidence" value="ECO:0007669"/>
    <property type="project" value="TreeGrafter"/>
</dbReference>
<dbReference type="PANTHER" id="PTHR34340:SF3">
    <property type="entry name" value="MELANOREGULIN"/>
    <property type="match status" value="1"/>
</dbReference>
<protein>
    <submittedName>
        <fullName evidence="3">Melanoregulin</fullName>
    </submittedName>
</protein>
<evidence type="ECO:0000256" key="1">
    <source>
        <dbReference type="SAM" id="MobiDB-lite"/>
    </source>
</evidence>
<dbReference type="OrthoDB" id="10015106at2759"/>
<gene>
    <name evidence="3" type="primary">LOC115822747</name>
</gene>
<evidence type="ECO:0000313" key="2">
    <source>
        <dbReference type="Proteomes" id="UP000504632"/>
    </source>
</evidence>
<dbReference type="PANTHER" id="PTHR34340">
    <property type="entry name" value="MELANOREGULIN"/>
    <property type="match status" value="1"/>
</dbReference>
<feature type="region of interest" description="Disordered" evidence="1">
    <location>
        <begin position="1"/>
        <end position="41"/>
    </location>
</feature>
<reference evidence="3" key="1">
    <citation type="submission" date="2025-08" db="UniProtKB">
        <authorList>
            <consortium name="RefSeq"/>
        </authorList>
    </citation>
    <scope>IDENTIFICATION</scope>
</reference>
<evidence type="ECO:0000313" key="3">
    <source>
        <dbReference type="RefSeq" id="XP_030642526.1"/>
    </source>
</evidence>
<dbReference type="RefSeq" id="XP_030642526.1">
    <property type="nucleotide sequence ID" value="XM_030786666.1"/>
</dbReference>